<evidence type="ECO:0008006" key="3">
    <source>
        <dbReference type="Google" id="ProtNLM"/>
    </source>
</evidence>
<keyword evidence="2" id="KW-1185">Reference proteome</keyword>
<accession>A0A448WZN6</accession>
<dbReference type="Proteomes" id="UP000784294">
    <property type="component" value="Unassembled WGS sequence"/>
</dbReference>
<organism evidence="1 2">
    <name type="scientific">Protopolystoma xenopodis</name>
    <dbReference type="NCBI Taxonomy" id="117903"/>
    <lineage>
        <taxon>Eukaryota</taxon>
        <taxon>Metazoa</taxon>
        <taxon>Spiralia</taxon>
        <taxon>Lophotrochozoa</taxon>
        <taxon>Platyhelminthes</taxon>
        <taxon>Monogenea</taxon>
        <taxon>Polyopisthocotylea</taxon>
        <taxon>Polystomatidea</taxon>
        <taxon>Polystomatidae</taxon>
        <taxon>Protopolystoma</taxon>
    </lineage>
</organism>
<proteinExistence type="predicted"/>
<evidence type="ECO:0000313" key="2">
    <source>
        <dbReference type="Proteomes" id="UP000784294"/>
    </source>
</evidence>
<gene>
    <name evidence="1" type="ORF">PXEA_LOCUS17815</name>
</gene>
<sequence>MVQSRGSDGRYGKPSTVFPLPAEFPSENAEHSVRELQCTVLNTSVKITWQKPVITDKLDAYNVRPSITL</sequence>
<protein>
    <recommendedName>
        <fullName evidence="3">Fibronectin type-III domain-containing protein</fullName>
    </recommendedName>
</protein>
<dbReference type="AlphaFoldDB" id="A0A448WZN6"/>
<reference evidence="1" key="1">
    <citation type="submission" date="2018-11" db="EMBL/GenBank/DDBJ databases">
        <authorList>
            <consortium name="Pathogen Informatics"/>
        </authorList>
    </citation>
    <scope>NUCLEOTIDE SEQUENCE</scope>
</reference>
<evidence type="ECO:0000313" key="1">
    <source>
        <dbReference type="EMBL" id="VEL24375.1"/>
    </source>
</evidence>
<comment type="caution">
    <text evidence="1">The sequence shown here is derived from an EMBL/GenBank/DDBJ whole genome shotgun (WGS) entry which is preliminary data.</text>
</comment>
<name>A0A448WZN6_9PLAT</name>
<dbReference type="EMBL" id="CAAALY010067461">
    <property type="protein sequence ID" value="VEL24375.1"/>
    <property type="molecule type" value="Genomic_DNA"/>
</dbReference>